<keyword evidence="8 11" id="KW-0464">Manganese</keyword>
<dbReference type="EMBL" id="KE344817">
    <property type="protein sequence ID" value="EXB80598.1"/>
    <property type="molecule type" value="Genomic_DNA"/>
</dbReference>
<dbReference type="PANTHER" id="PTHR12320:SF88">
    <property type="entry name" value="PROTEIN PHOSPHATASE"/>
    <property type="match status" value="1"/>
</dbReference>
<comment type="catalytic activity">
    <reaction evidence="10 11">
        <text>O-phospho-L-threonyl-[protein] + H2O = L-threonyl-[protein] + phosphate</text>
        <dbReference type="Rhea" id="RHEA:47004"/>
        <dbReference type="Rhea" id="RHEA-COMP:11060"/>
        <dbReference type="Rhea" id="RHEA-COMP:11605"/>
        <dbReference type="ChEBI" id="CHEBI:15377"/>
        <dbReference type="ChEBI" id="CHEBI:30013"/>
        <dbReference type="ChEBI" id="CHEBI:43474"/>
        <dbReference type="ChEBI" id="CHEBI:61977"/>
        <dbReference type="EC" id="3.1.3.16"/>
    </reaction>
</comment>
<dbReference type="InterPro" id="IPR036457">
    <property type="entry name" value="PPM-type-like_dom_sf"/>
</dbReference>
<comment type="cofactor">
    <cofactor evidence="2 11">
        <name>Mg(2+)</name>
        <dbReference type="ChEBI" id="CHEBI:18420"/>
    </cofactor>
</comment>
<dbReference type="eggNOG" id="KOG1379">
    <property type="taxonomic scope" value="Eukaryota"/>
</dbReference>
<dbReference type="PANTHER" id="PTHR12320">
    <property type="entry name" value="PROTEIN PHOSPHATASE 2C"/>
    <property type="match status" value="1"/>
</dbReference>
<keyword evidence="5 11" id="KW-0378">Hydrolase</keyword>
<dbReference type="GO" id="GO:0004722">
    <property type="term" value="F:protein serine/threonine phosphatase activity"/>
    <property type="evidence" value="ECO:0007669"/>
    <property type="project" value="UniProtKB-EC"/>
</dbReference>
<comment type="catalytic activity">
    <reaction evidence="9 11">
        <text>O-phospho-L-seryl-[protein] + H2O = L-seryl-[protein] + phosphate</text>
        <dbReference type="Rhea" id="RHEA:20629"/>
        <dbReference type="Rhea" id="RHEA-COMP:9863"/>
        <dbReference type="Rhea" id="RHEA-COMP:11604"/>
        <dbReference type="ChEBI" id="CHEBI:15377"/>
        <dbReference type="ChEBI" id="CHEBI:29999"/>
        <dbReference type="ChEBI" id="CHEBI:43474"/>
        <dbReference type="ChEBI" id="CHEBI:83421"/>
        <dbReference type="EC" id="3.1.3.16"/>
    </reaction>
</comment>
<protein>
    <recommendedName>
        <fullName evidence="11">Protein phosphatase</fullName>
        <ecNumber evidence="11">3.1.3.16</ecNumber>
    </recommendedName>
</protein>
<evidence type="ECO:0000313" key="14">
    <source>
        <dbReference type="Proteomes" id="UP000030645"/>
    </source>
</evidence>
<dbReference type="InterPro" id="IPR039123">
    <property type="entry name" value="PPTC7"/>
</dbReference>
<keyword evidence="6 11" id="KW-0460">Magnesium</keyword>
<organism evidence="13 14">
    <name type="scientific">Morus notabilis</name>
    <dbReference type="NCBI Taxonomy" id="981085"/>
    <lineage>
        <taxon>Eukaryota</taxon>
        <taxon>Viridiplantae</taxon>
        <taxon>Streptophyta</taxon>
        <taxon>Embryophyta</taxon>
        <taxon>Tracheophyta</taxon>
        <taxon>Spermatophyta</taxon>
        <taxon>Magnoliopsida</taxon>
        <taxon>eudicotyledons</taxon>
        <taxon>Gunneridae</taxon>
        <taxon>Pentapetalae</taxon>
        <taxon>rosids</taxon>
        <taxon>fabids</taxon>
        <taxon>Rosales</taxon>
        <taxon>Moraceae</taxon>
        <taxon>Moreae</taxon>
        <taxon>Morus</taxon>
    </lineage>
</organism>
<keyword evidence="4 11" id="KW-0479">Metal-binding</keyword>
<dbReference type="GO" id="GO:0046872">
    <property type="term" value="F:metal ion binding"/>
    <property type="evidence" value="ECO:0007669"/>
    <property type="project" value="UniProtKB-UniRule"/>
</dbReference>
<sequence>MPSSLLSKLNLSVFPGFERTVSGKRHSISLLLRQGFSRKTGLPYSTYPLPYPMAASNSKPVFGDVYVDDLITGCGNALDFAKPTGVFFNDKSLISCRKAVVSLRRREISNSQISCGYFFADVTRKNCNSNIFLGPQLRNLPSSSLACYSARAAHDVSFDGNSRDEQNPNATNFSDQTLKLLSGSCYLPHPDKEDTGGEDAHFICTDEQVIGVADGVGGWAEVGVNAGEFSRELMANSVRAIREEPKGSIDPARVLEKAHLVAKAKGSSTACIIALTEKGLHAINLGDSGFIVVRDGCTIFQSPAQQRGFNFTYQLESGSGADLPSAGQVFTIPVSPGDVIVAGTDGLFDNLYNNEVTAVVLHAVRAGLEPQATAQKIAALARQRALDRTRQTPFATAAQEAGYRYYGGKLDDITVVVSYVANSTNA</sequence>
<evidence type="ECO:0000256" key="2">
    <source>
        <dbReference type="ARBA" id="ARBA00001946"/>
    </source>
</evidence>
<dbReference type="KEGG" id="mnt:21392399"/>
<feature type="domain" description="PPM-type phosphatase" evidence="12">
    <location>
        <begin position="181"/>
        <end position="420"/>
    </location>
</feature>
<evidence type="ECO:0000256" key="9">
    <source>
        <dbReference type="ARBA" id="ARBA00047761"/>
    </source>
</evidence>
<keyword evidence="14" id="KW-1185">Reference proteome</keyword>
<dbReference type="EC" id="3.1.3.16" evidence="11"/>
<name>W9RJ97_9ROSA</name>
<dbReference type="OrthoDB" id="60843at2759"/>
<evidence type="ECO:0000256" key="10">
    <source>
        <dbReference type="ARBA" id="ARBA00048336"/>
    </source>
</evidence>
<dbReference type="FunFam" id="3.60.40.10:FF:000138">
    <property type="entry name" value="5-azacytidine resistance protein azr1"/>
    <property type="match status" value="1"/>
</dbReference>
<comment type="cofactor">
    <cofactor evidence="1 11">
        <name>Mn(2+)</name>
        <dbReference type="ChEBI" id="CHEBI:29035"/>
    </cofactor>
</comment>
<keyword evidence="7 11" id="KW-0904">Protein phosphatase</keyword>
<dbReference type="Gene3D" id="3.60.40.10">
    <property type="entry name" value="PPM-type phosphatase domain"/>
    <property type="match status" value="2"/>
</dbReference>
<dbReference type="Pfam" id="PF13672">
    <property type="entry name" value="PP2C_2"/>
    <property type="match status" value="1"/>
</dbReference>
<dbReference type="PROSITE" id="PS51746">
    <property type="entry name" value="PPM_2"/>
    <property type="match status" value="1"/>
</dbReference>
<evidence type="ECO:0000259" key="12">
    <source>
        <dbReference type="PROSITE" id="PS51746"/>
    </source>
</evidence>
<evidence type="ECO:0000256" key="11">
    <source>
        <dbReference type="RuleBase" id="RU366020"/>
    </source>
</evidence>
<dbReference type="SUPFAM" id="SSF81606">
    <property type="entry name" value="PP2C-like"/>
    <property type="match status" value="1"/>
</dbReference>
<dbReference type="AlphaFoldDB" id="W9RJ97"/>
<dbReference type="SMART" id="SM00331">
    <property type="entry name" value="PP2C_SIG"/>
    <property type="match status" value="1"/>
</dbReference>
<dbReference type="Proteomes" id="UP000030645">
    <property type="component" value="Unassembled WGS sequence"/>
</dbReference>
<evidence type="ECO:0000313" key="13">
    <source>
        <dbReference type="EMBL" id="EXB80598.1"/>
    </source>
</evidence>
<gene>
    <name evidence="13" type="ORF">L484_009052</name>
</gene>
<proteinExistence type="inferred from homology"/>
<evidence type="ECO:0000256" key="4">
    <source>
        <dbReference type="ARBA" id="ARBA00022723"/>
    </source>
</evidence>
<evidence type="ECO:0000256" key="8">
    <source>
        <dbReference type="ARBA" id="ARBA00023211"/>
    </source>
</evidence>
<evidence type="ECO:0000256" key="6">
    <source>
        <dbReference type="ARBA" id="ARBA00022842"/>
    </source>
</evidence>
<evidence type="ECO:0000256" key="7">
    <source>
        <dbReference type="ARBA" id="ARBA00022912"/>
    </source>
</evidence>
<dbReference type="SMART" id="SM00332">
    <property type="entry name" value="PP2Cc"/>
    <property type="match status" value="1"/>
</dbReference>
<evidence type="ECO:0000256" key="3">
    <source>
        <dbReference type="ARBA" id="ARBA00006702"/>
    </source>
</evidence>
<comment type="similarity">
    <text evidence="3 11">Belongs to the PP2C family.</text>
</comment>
<evidence type="ECO:0000256" key="5">
    <source>
        <dbReference type="ARBA" id="ARBA00022801"/>
    </source>
</evidence>
<reference evidence="14" key="1">
    <citation type="submission" date="2013-01" db="EMBL/GenBank/DDBJ databases">
        <title>Draft Genome Sequence of a Mulberry Tree, Morus notabilis C.K. Schneid.</title>
        <authorList>
            <person name="He N."/>
            <person name="Zhao S."/>
        </authorList>
    </citation>
    <scope>NUCLEOTIDE SEQUENCE</scope>
</reference>
<accession>W9RJ97</accession>
<evidence type="ECO:0000256" key="1">
    <source>
        <dbReference type="ARBA" id="ARBA00001936"/>
    </source>
</evidence>
<dbReference type="InterPro" id="IPR001932">
    <property type="entry name" value="PPM-type_phosphatase-like_dom"/>
</dbReference>